<evidence type="ECO:0000313" key="7">
    <source>
        <dbReference type="EMBL" id="HIT37682.1"/>
    </source>
</evidence>
<organism evidence="7 8">
    <name type="scientific">Candidatus Onthousia faecipullorum</name>
    <dbReference type="NCBI Taxonomy" id="2840887"/>
    <lineage>
        <taxon>Bacteria</taxon>
        <taxon>Bacillati</taxon>
        <taxon>Bacillota</taxon>
        <taxon>Bacilli</taxon>
        <taxon>Candidatus Onthousia</taxon>
    </lineage>
</organism>
<dbReference type="EC" id="3.1.11.6" evidence="6"/>
<dbReference type="EMBL" id="DVKQ01000057">
    <property type="protein sequence ID" value="HIT37682.1"/>
    <property type="molecule type" value="Genomic_DNA"/>
</dbReference>
<accession>A0A9D1GAT2</accession>
<comment type="similarity">
    <text evidence="1 6">Belongs to the XseB family.</text>
</comment>
<dbReference type="NCBIfam" id="TIGR01280">
    <property type="entry name" value="xseB"/>
    <property type="match status" value="1"/>
</dbReference>
<reference evidence="7" key="1">
    <citation type="submission" date="2020-10" db="EMBL/GenBank/DDBJ databases">
        <authorList>
            <person name="Gilroy R."/>
        </authorList>
    </citation>
    <scope>NUCLEOTIDE SEQUENCE</scope>
    <source>
        <strain evidence="7">CHK195-26880</strain>
    </source>
</reference>
<evidence type="ECO:0000256" key="5">
    <source>
        <dbReference type="ARBA" id="ARBA00022839"/>
    </source>
</evidence>
<dbReference type="PANTHER" id="PTHR34137">
    <property type="entry name" value="EXODEOXYRIBONUCLEASE 7 SMALL SUBUNIT"/>
    <property type="match status" value="1"/>
</dbReference>
<dbReference type="GO" id="GO:0006308">
    <property type="term" value="P:DNA catabolic process"/>
    <property type="evidence" value="ECO:0007669"/>
    <property type="project" value="UniProtKB-UniRule"/>
</dbReference>
<evidence type="ECO:0000313" key="8">
    <source>
        <dbReference type="Proteomes" id="UP000886833"/>
    </source>
</evidence>
<dbReference type="GO" id="GO:0008855">
    <property type="term" value="F:exodeoxyribonuclease VII activity"/>
    <property type="evidence" value="ECO:0007669"/>
    <property type="project" value="UniProtKB-UniRule"/>
</dbReference>
<evidence type="ECO:0000256" key="6">
    <source>
        <dbReference type="HAMAP-Rule" id="MF_00337"/>
    </source>
</evidence>
<comment type="catalytic activity">
    <reaction evidence="6">
        <text>Exonucleolytic cleavage in either 5'- to 3'- or 3'- to 5'-direction to yield nucleoside 5'-phosphates.</text>
        <dbReference type="EC" id="3.1.11.6"/>
    </reaction>
</comment>
<keyword evidence="4 6" id="KW-0378">Hydrolase</keyword>
<dbReference type="PIRSF" id="PIRSF006488">
    <property type="entry name" value="Exonuc_VII_S"/>
    <property type="match status" value="1"/>
</dbReference>
<dbReference type="InterPro" id="IPR003761">
    <property type="entry name" value="Exonuc_VII_S"/>
</dbReference>
<sequence>MKFEEKITELETLVKALENGDVELDKAIDYFTKATKLASSCDKDLKEAEKALTSIVNEDGTLSEFKGEVEA</sequence>
<comment type="function">
    <text evidence="6">Bidirectionally degrades single-stranded DNA into large acid-insoluble oligonucleotides, which are then degraded further into small acid-soluble oligonucleotides.</text>
</comment>
<dbReference type="Proteomes" id="UP000886833">
    <property type="component" value="Unassembled WGS sequence"/>
</dbReference>
<reference evidence="7" key="2">
    <citation type="journal article" date="2021" name="PeerJ">
        <title>Extensive microbial diversity within the chicken gut microbiome revealed by metagenomics and culture.</title>
        <authorList>
            <person name="Gilroy R."/>
            <person name="Ravi A."/>
            <person name="Getino M."/>
            <person name="Pursley I."/>
            <person name="Horton D.L."/>
            <person name="Alikhan N.F."/>
            <person name="Baker D."/>
            <person name="Gharbi K."/>
            <person name="Hall N."/>
            <person name="Watson M."/>
            <person name="Adriaenssens E.M."/>
            <person name="Foster-Nyarko E."/>
            <person name="Jarju S."/>
            <person name="Secka A."/>
            <person name="Antonio M."/>
            <person name="Oren A."/>
            <person name="Chaudhuri R.R."/>
            <person name="La Ragione R."/>
            <person name="Hildebrand F."/>
            <person name="Pallen M.J."/>
        </authorList>
    </citation>
    <scope>NUCLEOTIDE SEQUENCE</scope>
    <source>
        <strain evidence="7">CHK195-26880</strain>
    </source>
</reference>
<dbReference type="SUPFAM" id="SSF116842">
    <property type="entry name" value="XseB-like"/>
    <property type="match status" value="1"/>
</dbReference>
<dbReference type="HAMAP" id="MF_00337">
    <property type="entry name" value="Exonuc_7_S"/>
    <property type="match status" value="1"/>
</dbReference>
<keyword evidence="3 6" id="KW-0540">Nuclease</keyword>
<evidence type="ECO:0000256" key="4">
    <source>
        <dbReference type="ARBA" id="ARBA00022801"/>
    </source>
</evidence>
<dbReference type="InterPro" id="IPR037004">
    <property type="entry name" value="Exonuc_VII_ssu_sf"/>
</dbReference>
<dbReference type="GO" id="GO:0005829">
    <property type="term" value="C:cytosol"/>
    <property type="evidence" value="ECO:0007669"/>
    <property type="project" value="TreeGrafter"/>
</dbReference>
<evidence type="ECO:0000256" key="2">
    <source>
        <dbReference type="ARBA" id="ARBA00022490"/>
    </source>
</evidence>
<name>A0A9D1GAT2_9FIRM</name>
<dbReference type="PANTHER" id="PTHR34137:SF1">
    <property type="entry name" value="EXODEOXYRIBONUCLEASE 7 SMALL SUBUNIT"/>
    <property type="match status" value="1"/>
</dbReference>
<keyword evidence="2 6" id="KW-0963">Cytoplasm</keyword>
<protein>
    <recommendedName>
        <fullName evidence="6">Exodeoxyribonuclease 7 small subunit</fullName>
        <ecNumber evidence="6">3.1.11.6</ecNumber>
    </recommendedName>
    <alternativeName>
        <fullName evidence="6">Exodeoxyribonuclease VII small subunit</fullName>
        <shortName evidence="6">Exonuclease VII small subunit</shortName>
    </alternativeName>
</protein>
<evidence type="ECO:0000256" key="3">
    <source>
        <dbReference type="ARBA" id="ARBA00022722"/>
    </source>
</evidence>
<evidence type="ECO:0000256" key="1">
    <source>
        <dbReference type="ARBA" id="ARBA00009998"/>
    </source>
</evidence>
<comment type="caution">
    <text evidence="7">The sequence shown here is derived from an EMBL/GenBank/DDBJ whole genome shotgun (WGS) entry which is preliminary data.</text>
</comment>
<keyword evidence="5 6" id="KW-0269">Exonuclease</keyword>
<gene>
    <name evidence="6 7" type="primary">xseB</name>
    <name evidence="7" type="ORF">IAB59_04295</name>
</gene>
<comment type="subcellular location">
    <subcellularLocation>
        <location evidence="6">Cytoplasm</location>
    </subcellularLocation>
</comment>
<dbReference type="Pfam" id="PF02609">
    <property type="entry name" value="Exonuc_VII_S"/>
    <property type="match status" value="1"/>
</dbReference>
<proteinExistence type="inferred from homology"/>
<comment type="subunit">
    <text evidence="6">Heterooligomer composed of large and small subunits.</text>
</comment>
<dbReference type="Gene3D" id="1.10.287.1040">
    <property type="entry name" value="Exonuclease VII, small subunit"/>
    <property type="match status" value="1"/>
</dbReference>
<dbReference type="AlphaFoldDB" id="A0A9D1GAT2"/>
<dbReference type="GO" id="GO:0009318">
    <property type="term" value="C:exodeoxyribonuclease VII complex"/>
    <property type="evidence" value="ECO:0007669"/>
    <property type="project" value="UniProtKB-UniRule"/>
</dbReference>